<reference evidence="1" key="1">
    <citation type="journal article" date="2020" name="Stud. Mycol.">
        <title>101 Dothideomycetes genomes: a test case for predicting lifestyles and emergence of pathogens.</title>
        <authorList>
            <person name="Haridas S."/>
            <person name="Albert R."/>
            <person name="Binder M."/>
            <person name="Bloem J."/>
            <person name="Labutti K."/>
            <person name="Salamov A."/>
            <person name="Andreopoulos B."/>
            <person name="Baker S."/>
            <person name="Barry K."/>
            <person name="Bills G."/>
            <person name="Bluhm B."/>
            <person name="Cannon C."/>
            <person name="Castanera R."/>
            <person name="Culley D."/>
            <person name="Daum C."/>
            <person name="Ezra D."/>
            <person name="Gonzalez J."/>
            <person name="Henrissat B."/>
            <person name="Kuo A."/>
            <person name="Liang C."/>
            <person name="Lipzen A."/>
            <person name="Lutzoni F."/>
            <person name="Magnuson J."/>
            <person name="Mondo S."/>
            <person name="Nolan M."/>
            <person name="Ohm R."/>
            <person name="Pangilinan J."/>
            <person name="Park H.-J."/>
            <person name="Ramirez L."/>
            <person name="Alfaro M."/>
            <person name="Sun H."/>
            <person name="Tritt A."/>
            <person name="Yoshinaga Y."/>
            <person name="Zwiers L.-H."/>
            <person name="Turgeon B."/>
            <person name="Goodwin S."/>
            <person name="Spatafora J."/>
            <person name="Crous P."/>
            <person name="Grigoriev I."/>
        </authorList>
    </citation>
    <scope>NUCLEOTIDE SEQUENCE</scope>
    <source>
        <strain evidence="1">CBS 130266</strain>
    </source>
</reference>
<dbReference type="Proteomes" id="UP000800235">
    <property type="component" value="Unassembled WGS sequence"/>
</dbReference>
<dbReference type="OrthoDB" id="5199481at2759"/>
<dbReference type="EMBL" id="MU007116">
    <property type="protein sequence ID" value="KAF2419763.1"/>
    <property type="molecule type" value="Genomic_DNA"/>
</dbReference>
<comment type="caution">
    <text evidence="1">The sequence shown here is derived from an EMBL/GenBank/DDBJ whole genome shotgun (WGS) entry which is preliminary data.</text>
</comment>
<evidence type="ECO:0000313" key="2">
    <source>
        <dbReference type="Proteomes" id="UP000800235"/>
    </source>
</evidence>
<evidence type="ECO:0000313" key="1">
    <source>
        <dbReference type="EMBL" id="KAF2419763.1"/>
    </source>
</evidence>
<proteinExistence type="predicted"/>
<keyword evidence="2" id="KW-1185">Reference proteome</keyword>
<sequence>MTRSRPVKHLDKLFLIARSGDVAVYPGAGSAEVGGKFFTTSYSGTLSIHPGDDTHQLGLSGPRGLLFLVDLERPSASSIPKDKPTEWSVFQIGPDGGLTVNDNQNIPTRKFVTFLDTDGTYYVGICAAGVTPQRRTLSNITLIATKSSPPTGRT</sequence>
<name>A0A9P4NFV6_9PEZI</name>
<accession>A0A9P4NFV6</accession>
<dbReference type="AlphaFoldDB" id="A0A9P4NFV6"/>
<protein>
    <submittedName>
        <fullName evidence="1">Uncharacterized protein</fullName>
    </submittedName>
</protein>
<organism evidence="1 2">
    <name type="scientific">Tothia fuscella</name>
    <dbReference type="NCBI Taxonomy" id="1048955"/>
    <lineage>
        <taxon>Eukaryota</taxon>
        <taxon>Fungi</taxon>
        <taxon>Dikarya</taxon>
        <taxon>Ascomycota</taxon>
        <taxon>Pezizomycotina</taxon>
        <taxon>Dothideomycetes</taxon>
        <taxon>Pleosporomycetidae</taxon>
        <taxon>Venturiales</taxon>
        <taxon>Cylindrosympodiaceae</taxon>
        <taxon>Tothia</taxon>
    </lineage>
</organism>
<gene>
    <name evidence="1" type="ORF">EJ08DRAFT_653993</name>
</gene>